<dbReference type="STRING" id="1081103.A0A0B2WSJ2"/>
<dbReference type="Pfam" id="PF04145">
    <property type="entry name" value="Ctr"/>
    <property type="match status" value="1"/>
</dbReference>
<dbReference type="GeneID" id="63740196"/>
<evidence type="ECO:0000256" key="1">
    <source>
        <dbReference type="ARBA" id="ARBA00022692"/>
    </source>
</evidence>
<evidence type="ECO:0000256" key="2">
    <source>
        <dbReference type="ARBA" id="ARBA00022989"/>
    </source>
</evidence>
<comment type="caution">
    <text evidence="5">The sequence shown here is derived from an EMBL/GenBank/DDBJ whole genome shotgun (WGS) entry which is preliminary data.</text>
</comment>
<dbReference type="RefSeq" id="XP_040677518.1">
    <property type="nucleotide sequence ID" value="XM_040824539.1"/>
</dbReference>
<dbReference type="GO" id="GO:0005375">
    <property type="term" value="F:copper ion transmembrane transporter activity"/>
    <property type="evidence" value="ECO:0007669"/>
    <property type="project" value="UniProtKB-UniRule"/>
</dbReference>
<dbReference type="PANTHER" id="PTHR12483">
    <property type="entry name" value="SOLUTE CARRIER FAMILY 31 COPPER TRANSPORTERS"/>
    <property type="match status" value="1"/>
</dbReference>
<keyword evidence="4" id="KW-0186">Copper</keyword>
<organism evidence="5 6">
    <name type="scientific">Metarhizium album (strain ARSEF 1941)</name>
    <dbReference type="NCBI Taxonomy" id="1081103"/>
    <lineage>
        <taxon>Eukaryota</taxon>
        <taxon>Fungi</taxon>
        <taxon>Dikarya</taxon>
        <taxon>Ascomycota</taxon>
        <taxon>Pezizomycotina</taxon>
        <taxon>Sordariomycetes</taxon>
        <taxon>Hypocreomycetidae</taxon>
        <taxon>Hypocreales</taxon>
        <taxon>Clavicipitaceae</taxon>
        <taxon>Metarhizium</taxon>
    </lineage>
</organism>
<dbReference type="OrthoDB" id="161814at2759"/>
<feature type="transmembrane region" description="Helical" evidence="4">
    <location>
        <begin position="112"/>
        <end position="130"/>
    </location>
</feature>
<dbReference type="GO" id="GO:0016020">
    <property type="term" value="C:membrane"/>
    <property type="evidence" value="ECO:0007669"/>
    <property type="project" value="UniProtKB-SubCell"/>
</dbReference>
<comment type="similarity">
    <text evidence="4">Belongs to the copper transporter (Ctr) (TC 1.A.56) family. SLC31A subfamily.</text>
</comment>
<evidence type="ECO:0000256" key="3">
    <source>
        <dbReference type="ARBA" id="ARBA00023136"/>
    </source>
</evidence>
<reference evidence="5 6" key="1">
    <citation type="journal article" date="2014" name="Proc. Natl. Acad. Sci. U.S.A.">
        <title>Trajectory and genomic determinants of fungal-pathogen speciation and host adaptation.</title>
        <authorList>
            <person name="Hu X."/>
            <person name="Xiao G."/>
            <person name="Zheng P."/>
            <person name="Shang Y."/>
            <person name="Su Y."/>
            <person name="Zhang X."/>
            <person name="Liu X."/>
            <person name="Zhan S."/>
            <person name="St Leger R.J."/>
            <person name="Wang C."/>
        </authorList>
    </citation>
    <scope>NUCLEOTIDE SEQUENCE [LARGE SCALE GENOMIC DNA]</scope>
    <source>
        <strain evidence="5 6">ARSEF 1941</strain>
    </source>
</reference>
<sequence length="193" mass="21444">MGSRPVHKTPSPWTFKLGTTTTATDVLAPVFVFVSVFVFVFAPAPSPAPQNRRQIAKLPLCHFTIMSHAAMDHGGHGHDGMEDMCSMSMLFTWDTTNLCIVFRQWHVRSTPGLLFSLAAVVVLSMGYEALRALSRQLEARVDRRLSAMPHDEQVTEITPFLAPGSSHPDASRRGHLVKAVFYGLQNLYAFMLM</sequence>
<evidence type="ECO:0000256" key="4">
    <source>
        <dbReference type="RuleBase" id="RU367022"/>
    </source>
</evidence>
<feature type="transmembrane region" description="Helical" evidence="4">
    <location>
        <begin position="26"/>
        <end position="44"/>
    </location>
</feature>
<keyword evidence="2 4" id="KW-1133">Transmembrane helix</keyword>
<dbReference type="AlphaFoldDB" id="A0A0B2WSJ2"/>
<dbReference type="PANTHER" id="PTHR12483:SF115">
    <property type="entry name" value="COPPER TRANSPORT PROTEIN"/>
    <property type="match status" value="1"/>
</dbReference>
<dbReference type="HOGENOM" id="CLU_079690_4_1_1"/>
<keyword evidence="4" id="KW-0187">Copper transport</keyword>
<protein>
    <recommendedName>
        <fullName evidence="4">Copper transport protein</fullName>
    </recommendedName>
</protein>
<name>A0A0B2WSJ2_METAS</name>
<evidence type="ECO:0000313" key="6">
    <source>
        <dbReference type="Proteomes" id="UP000030816"/>
    </source>
</evidence>
<keyword evidence="4" id="KW-0406">Ion transport</keyword>
<proteinExistence type="inferred from homology"/>
<keyword evidence="3 4" id="KW-0472">Membrane</keyword>
<keyword evidence="1 4" id="KW-0812">Transmembrane</keyword>
<comment type="subcellular location">
    <subcellularLocation>
        <location evidence="4">Membrane</location>
        <topology evidence="4">Multi-pass membrane protein</topology>
    </subcellularLocation>
</comment>
<dbReference type="EMBL" id="AZHE01000015">
    <property type="protein sequence ID" value="KHN96452.1"/>
    <property type="molecule type" value="Genomic_DNA"/>
</dbReference>
<dbReference type="Proteomes" id="UP000030816">
    <property type="component" value="Unassembled WGS sequence"/>
</dbReference>
<dbReference type="InterPro" id="IPR007274">
    <property type="entry name" value="Cop_transporter"/>
</dbReference>
<accession>A0A0B2WSJ2</accession>
<gene>
    <name evidence="5" type="ORF">MAM_05741</name>
</gene>
<keyword evidence="4" id="KW-0813">Transport</keyword>
<evidence type="ECO:0000313" key="5">
    <source>
        <dbReference type="EMBL" id="KHN96452.1"/>
    </source>
</evidence>
<keyword evidence="6" id="KW-1185">Reference proteome</keyword>